<dbReference type="PIRSF" id="PIRSF002741">
    <property type="entry name" value="MppA"/>
    <property type="match status" value="1"/>
</dbReference>
<dbReference type="InterPro" id="IPR006311">
    <property type="entry name" value="TAT_signal"/>
</dbReference>
<dbReference type="PANTHER" id="PTHR30290:SF9">
    <property type="entry name" value="OLIGOPEPTIDE-BINDING PROTEIN APPA"/>
    <property type="match status" value="1"/>
</dbReference>
<sequence>MTSEPGGDFSRRRLLRLAGAGMGVLAASGVLAACAPQPADGSAKGGGTGAKGSGAEAQGADVPIDQLTIALPSSISTLDVGRESGVLNYMVAVLAQESLLSVAPSGELKPGLAASWKQPDARTYVYTLRRGVTFTDGTPFTADDVVASIEAIRDPKNGSALSYAYAGVQSVKSTGDHEVTIRLKAPDAMFAWTTTAGGLLISSRAFLTRNRGKIGTAATLLLGTGPYKVTEFAADDHVLLERNDAWWGEKPAVQKLKLSFVPDAGTRLVAMKSGAVDGALNLASDEARGWESAARVTYTGDRSVVSLAFDTAKAPFDDLHVRRAVAHATDREGMVKGILHGKAEIAAALPSRDMWGDLMPADEVRSGYDAIPALPFDMEAARKELAKSSAKDGFTAELHYPNSGPQLGKAALALAASLKKIGITLNVKEITLEQWVAELGSGKQPLQFLWYFPVTGDPAELADPYLHAAATATNIAHYDNGAVNTALDTAKSATDRDVRGRELMKALQTAGADLPYLPLWWAQTATALAKDFVLLEQGPFAFIGPWATRIRKAA</sequence>
<keyword evidence="3 5" id="KW-0732">Signal</keyword>
<feature type="region of interest" description="Disordered" evidence="4">
    <location>
        <begin position="38"/>
        <end position="57"/>
    </location>
</feature>
<feature type="domain" description="Solute-binding protein family 5" evidence="6">
    <location>
        <begin position="107"/>
        <end position="470"/>
    </location>
</feature>
<dbReference type="InterPro" id="IPR039424">
    <property type="entry name" value="SBP_5"/>
</dbReference>
<dbReference type="PANTHER" id="PTHR30290">
    <property type="entry name" value="PERIPLASMIC BINDING COMPONENT OF ABC TRANSPORTER"/>
    <property type="match status" value="1"/>
</dbReference>
<dbReference type="RefSeq" id="WP_345510889.1">
    <property type="nucleotide sequence ID" value="NZ_BAAAXD010000009.1"/>
</dbReference>
<dbReference type="Gene3D" id="3.40.190.10">
    <property type="entry name" value="Periplasmic binding protein-like II"/>
    <property type="match status" value="1"/>
</dbReference>
<name>A0ABV5RLL9_9ACTN</name>
<evidence type="ECO:0000256" key="1">
    <source>
        <dbReference type="ARBA" id="ARBA00005695"/>
    </source>
</evidence>
<dbReference type="InterPro" id="IPR000914">
    <property type="entry name" value="SBP_5_dom"/>
</dbReference>
<dbReference type="CDD" id="cd00995">
    <property type="entry name" value="PBP2_NikA_DppA_OppA_like"/>
    <property type="match status" value="1"/>
</dbReference>
<protein>
    <submittedName>
        <fullName evidence="7">ABC transporter substrate-binding protein</fullName>
    </submittedName>
</protein>
<feature type="signal peptide" evidence="5">
    <location>
        <begin position="1"/>
        <end position="32"/>
    </location>
</feature>
<evidence type="ECO:0000256" key="4">
    <source>
        <dbReference type="SAM" id="MobiDB-lite"/>
    </source>
</evidence>
<dbReference type="Proteomes" id="UP001589710">
    <property type="component" value="Unassembled WGS sequence"/>
</dbReference>
<dbReference type="PROSITE" id="PS51318">
    <property type="entry name" value="TAT"/>
    <property type="match status" value="1"/>
</dbReference>
<evidence type="ECO:0000256" key="2">
    <source>
        <dbReference type="ARBA" id="ARBA00022448"/>
    </source>
</evidence>
<dbReference type="SUPFAM" id="SSF53850">
    <property type="entry name" value="Periplasmic binding protein-like II"/>
    <property type="match status" value="1"/>
</dbReference>
<gene>
    <name evidence="7" type="ORF">ACFFTL_42485</name>
</gene>
<proteinExistence type="inferred from homology"/>
<evidence type="ECO:0000313" key="8">
    <source>
        <dbReference type="Proteomes" id="UP001589710"/>
    </source>
</evidence>
<feature type="compositionally biased region" description="Gly residues" evidence="4">
    <location>
        <begin position="43"/>
        <end position="52"/>
    </location>
</feature>
<dbReference type="Gene3D" id="3.10.105.10">
    <property type="entry name" value="Dipeptide-binding Protein, Domain 3"/>
    <property type="match status" value="1"/>
</dbReference>
<feature type="chain" id="PRO_5047341256" evidence="5">
    <location>
        <begin position="33"/>
        <end position="554"/>
    </location>
</feature>
<dbReference type="EMBL" id="JBHMCG010000190">
    <property type="protein sequence ID" value="MFB9578757.1"/>
    <property type="molecule type" value="Genomic_DNA"/>
</dbReference>
<evidence type="ECO:0000256" key="3">
    <source>
        <dbReference type="ARBA" id="ARBA00022729"/>
    </source>
</evidence>
<accession>A0ABV5RLL9</accession>
<evidence type="ECO:0000313" key="7">
    <source>
        <dbReference type="EMBL" id="MFB9578757.1"/>
    </source>
</evidence>
<keyword evidence="8" id="KW-1185">Reference proteome</keyword>
<reference evidence="7 8" key="1">
    <citation type="submission" date="2024-09" db="EMBL/GenBank/DDBJ databases">
        <authorList>
            <person name="Sun Q."/>
            <person name="Mori K."/>
        </authorList>
    </citation>
    <scope>NUCLEOTIDE SEQUENCE [LARGE SCALE GENOMIC DNA]</scope>
    <source>
        <strain evidence="7 8">JCM 3331</strain>
    </source>
</reference>
<comment type="similarity">
    <text evidence="1">Belongs to the bacterial solute-binding protein 5 family.</text>
</comment>
<comment type="caution">
    <text evidence="7">The sequence shown here is derived from an EMBL/GenBank/DDBJ whole genome shotgun (WGS) entry which is preliminary data.</text>
</comment>
<evidence type="ECO:0000256" key="5">
    <source>
        <dbReference type="SAM" id="SignalP"/>
    </source>
</evidence>
<dbReference type="Pfam" id="PF00496">
    <property type="entry name" value="SBP_bac_5"/>
    <property type="match status" value="1"/>
</dbReference>
<organism evidence="7 8">
    <name type="scientific">Streptomyces yanii</name>
    <dbReference type="NCBI Taxonomy" id="78510"/>
    <lineage>
        <taxon>Bacteria</taxon>
        <taxon>Bacillati</taxon>
        <taxon>Actinomycetota</taxon>
        <taxon>Actinomycetes</taxon>
        <taxon>Kitasatosporales</taxon>
        <taxon>Streptomycetaceae</taxon>
        <taxon>Streptomyces</taxon>
    </lineage>
</organism>
<keyword evidence="2" id="KW-0813">Transport</keyword>
<evidence type="ECO:0000259" key="6">
    <source>
        <dbReference type="Pfam" id="PF00496"/>
    </source>
</evidence>
<dbReference type="InterPro" id="IPR030678">
    <property type="entry name" value="Peptide/Ni-bd"/>
</dbReference>
<dbReference type="Gene3D" id="3.90.76.10">
    <property type="entry name" value="Dipeptide-binding Protein, Domain 1"/>
    <property type="match status" value="1"/>
</dbReference>